<organism evidence="2 3">
    <name type="scientific">Salinarimonas ramus</name>
    <dbReference type="NCBI Taxonomy" id="690164"/>
    <lineage>
        <taxon>Bacteria</taxon>
        <taxon>Pseudomonadati</taxon>
        <taxon>Pseudomonadota</taxon>
        <taxon>Alphaproteobacteria</taxon>
        <taxon>Hyphomicrobiales</taxon>
        <taxon>Salinarimonadaceae</taxon>
        <taxon>Salinarimonas</taxon>
    </lineage>
</organism>
<evidence type="ECO:0000313" key="3">
    <source>
        <dbReference type="Proteomes" id="UP000600449"/>
    </source>
</evidence>
<protein>
    <submittedName>
        <fullName evidence="2">ATP-binding protein</fullName>
    </submittedName>
</protein>
<gene>
    <name evidence="2" type="ORF">GCM10011322_40560</name>
</gene>
<dbReference type="Gene3D" id="3.40.50.300">
    <property type="entry name" value="P-loop containing nucleotide triphosphate hydrolases"/>
    <property type="match status" value="1"/>
</dbReference>
<dbReference type="RefSeq" id="WP_188915093.1">
    <property type="nucleotide sequence ID" value="NZ_BMMF01000014.1"/>
</dbReference>
<dbReference type="PANTHER" id="PTHR43581:SF2">
    <property type="entry name" value="EXCINUCLEASE ATPASE SUBUNIT"/>
    <property type="match status" value="1"/>
</dbReference>
<dbReference type="GO" id="GO:0005524">
    <property type="term" value="F:ATP binding"/>
    <property type="evidence" value="ECO:0007669"/>
    <property type="project" value="UniProtKB-KW"/>
</dbReference>
<comment type="caution">
    <text evidence="2">The sequence shown here is derived from an EMBL/GenBank/DDBJ whole genome shotgun (WGS) entry which is preliminary data.</text>
</comment>
<accession>A0A917QGG3</accession>
<evidence type="ECO:0000259" key="1">
    <source>
        <dbReference type="SMART" id="SM00382"/>
    </source>
</evidence>
<dbReference type="InterPro" id="IPR003959">
    <property type="entry name" value="ATPase_AAA_core"/>
</dbReference>
<evidence type="ECO:0000313" key="2">
    <source>
        <dbReference type="EMBL" id="GGK49412.1"/>
    </source>
</evidence>
<sequence length="455" mass="52271">MLSSLLTFRAEKILGDKNYEMNFTGDTSIIVGPNGSGKSTFLNVFYLFITRQWSRLAEYNFQQVSLTTNSGKIELHKGDLFNVDAYAKMSPRLKRIYNQLAAQKLLPRFLSGNKLTSRERSSLAETLEISAIDLDSFRRYFAHESEGLFRSQLVRVEQDLEALEIGRVLYLPTYRRIEKDLSSIFPDIEDRFRSRVADSQMTARQGGNFQEIISFGMDDIFKLISNHTSTLNSLAKTKSDDAAQEYIRDMVKGAIKEYSVGRIRDMNSAVISEFVSRLDDQLLSTEDKNELRSKIEDLRVKKVGKPNKDMQYLGFFVEKMLNVYIEMQEAERPFNEFVAIINRYLSGNKVVQYRNYEFSIVDNYSGDNINLSELSSGEKQIVSVFAYLLLREEKGTVVLIDEPELSLSVPWQKTFLPDILATRRCSFVLAVTHSPFVFDNDLRSSIIDVRKLTVK</sequence>
<dbReference type="EMBL" id="BMMF01000014">
    <property type="protein sequence ID" value="GGK49412.1"/>
    <property type="molecule type" value="Genomic_DNA"/>
</dbReference>
<dbReference type="AlphaFoldDB" id="A0A917QGG3"/>
<dbReference type="SUPFAM" id="SSF52540">
    <property type="entry name" value="P-loop containing nucleoside triphosphate hydrolases"/>
    <property type="match status" value="1"/>
</dbReference>
<dbReference type="GO" id="GO:0016887">
    <property type="term" value="F:ATP hydrolysis activity"/>
    <property type="evidence" value="ECO:0007669"/>
    <property type="project" value="InterPro"/>
</dbReference>
<dbReference type="SMART" id="SM00382">
    <property type="entry name" value="AAA"/>
    <property type="match status" value="1"/>
</dbReference>
<feature type="domain" description="AAA+ ATPase" evidence="1">
    <location>
        <begin position="24"/>
        <end position="453"/>
    </location>
</feature>
<keyword evidence="3" id="KW-1185">Reference proteome</keyword>
<reference evidence="2 3" key="1">
    <citation type="journal article" date="2014" name="Int. J. Syst. Evol. Microbiol.">
        <title>Complete genome sequence of Corynebacterium casei LMG S-19264T (=DSM 44701T), isolated from a smear-ripened cheese.</title>
        <authorList>
            <consortium name="US DOE Joint Genome Institute (JGI-PGF)"/>
            <person name="Walter F."/>
            <person name="Albersmeier A."/>
            <person name="Kalinowski J."/>
            <person name="Ruckert C."/>
        </authorList>
    </citation>
    <scope>NUCLEOTIDE SEQUENCE [LARGE SCALE GENOMIC DNA]</scope>
    <source>
        <strain evidence="2 3">CGMCC 1.9161</strain>
    </source>
</reference>
<dbReference type="Proteomes" id="UP000600449">
    <property type="component" value="Unassembled WGS sequence"/>
</dbReference>
<keyword evidence="2" id="KW-0067">ATP-binding</keyword>
<dbReference type="PANTHER" id="PTHR43581">
    <property type="entry name" value="ATP/GTP PHOSPHATASE"/>
    <property type="match status" value="1"/>
</dbReference>
<keyword evidence="2" id="KW-0547">Nucleotide-binding</keyword>
<dbReference type="Pfam" id="PF13304">
    <property type="entry name" value="AAA_21"/>
    <property type="match status" value="1"/>
</dbReference>
<dbReference type="InterPro" id="IPR003593">
    <property type="entry name" value="AAA+_ATPase"/>
</dbReference>
<name>A0A917QGG3_9HYPH</name>
<dbReference type="InterPro" id="IPR051396">
    <property type="entry name" value="Bact_Antivir_Def_Nuclease"/>
</dbReference>
<dbReference type="InterPro" id="IPR027417">
    <property type="entry name" value="P-loop_NTPase"/>
</dbReference>
<proteinExistence type="predicted"/>